<feature type="compositionally biased region" description="Low complexity" evidence="1">
    <location>
        <begin position="296"/>
        <end position="313"/>
    </location>
</feature>
<keyword evidence="3" id="KW-1185">Reference proteome</keyword>
<evidence type="ECO:0000313" key="3">
    <source>
        <dbReference type="Proteomes" id="UP001201163"/>
    </source>
</evidence>
<feature type="compositionally biased region" description="Low complexity" evidence="1">
    <location>
        <begin position="119"/>
        <end position="153"/>
    </location>
</feature>
<reference evidence="2" key="1">
    <citation type="submission" date="2022-01" db="EMBL/GenBank/DDBJ databases">
        <title>Comparative genomics reveals a dynamic genome evolution in the ectomycorrhizal milk-cap (Lactarius) mushrooms.</title>
        <authorList>
            <consortium name="DOE Joint Genome Institute"/>
            <person name="Lebreton A."/>
            <person name="Tang N."/>
            <person name="Kuo A."/>
            <person name="LaButti K."/>
            <person name="Drula E."/>
            <person name="Barry K."/>
            <person name="Clum A."/>
            <person name="Lipzen A."/>
            <person name="Mousain D."/>
            <person name="Ng V."/>
            <person name="Wang R."/>
            <person name="Wang X."/>
            <person name="Dai Y."/>
            <person name="Henrissat B."/>
            <person name="Grigoriev I.V."/>
            <person name="Guerin-Laguette A."/>
            <person name="Yu F."/>
            <person name="Martin F.M."/>
        </authorList>
    </citation>
    <scope>NUCLEOTIDE SEQUENCE</scope>
    <source>
        <strain evidence="2">QP</strain>
    </source>
</reference>
<organism evidence="2 3">
    <name type="scientific">Lactarius akahatsu</name>
    <dbReference type="NCBI Taxonomy" id="416441"/>
    <lineage>
        <taxon>Eukaryota</taxon>
        <taxon>Fungi</taxon>
        <taxon>Dikarya</taxon>
        <taxon>Basidiomycota</taxon>
        <taxon>Agaricomycotina</taxon>
        <taxon>Agaricomycetes</taxon>
        <taxon>Russulales</taxon>
        <taxon>Russulaceae</taxon>
        <taxon>Lactarius</taxon>
    </lineage>
</organism>
<sequence>MDKGKVTAKVNLSNVITFHAIPPSRPQSPFKVKPPHPPSSIISEPAFRPKARVSNSAAIAVERSSSSPGAASSTVKSIPRPSSPFKPTVHSSTRSAVGIDVHTSRPKALRAAHELSRQRSLTSTAEASSARARRGSGSFQPTPSSSTSPHLPLDGPSSTPTSPPIRVKAKVSSFAKSNGSSVPPIPLNSLHPSSPPYATTRPIETRPRAPSVIDFGGFVSTPSSPTTSAAPLAIHPITTATSAANPHRYVSRINQTMTRFQSLSPPSTRDLDNDLHFRVAPKVDPAAIPLPPQSPPVSTLSFSSQSSQNTQGSCVSGSTAPTPSSQFLSTALISGEQGSPTLSSDSVPEASGEPSYPNPSRRSLGSPTAYPEDSDRKIRAEAKSNRKIEDLEITNRSLLAINATLEATKHRQANEIRDLRRKLRESRLMLPPRTFRAIKSSLGPEDVADDEDTDESEDGSDHDDGGDVNEHDAAFSRVKGILEDLLESGRRALRAEPKDFEGQSRGVKVLSAEEVRSWRGDVGDDVSTTHSAPTDAESDEETGPQRRRLPPFRVAVSEDPEMPPRGGDRGEAVTGSDESGTGILPPITVTFS</sequence>
<evidence type="ECO:0000256" key="1">
    <source>
        <dbReference type="SAM" id="MobiDB-lite"/>
    </source>
</evidence>
<evidence type="ECO:0000313" key="2">
    <source>
        <dbReference type="EMBL" id="KAH8997559.1"/>
    </source>
</evidence>
<gene>
    <name evidence="2" type="ORF">EDB92DRAFT_1443216</name>
</gene>
<name>A0AAD4QGK6_9AGAM</name>
<feature type="compositionally biased region" description="Basic and acidic residues" evidence="1">
    <location>
        <begin position="511"/>
        <end position="522"/>
    </location>
</feature>
<feature type="region of interest" description="Disordered" evidence="1">
    <location>
        <begin position="496"/>
        <end position="592"/>
    </location>
</feature>
<comment type="caution">
    <text evidence="2">The sequence shown here is derived from an EMBL/GenBank/DDBJ whole genome shotgun (WGS) entry which is preliminary data.</text>
</comment>
<dbReference type="EMBL" id="JAKELL010000007">
    <property type="protein sequence ID" value="KAH8997559.1"/>
    <property type="molecule type" value="Genomic_DNA"/>
</dbReference>
<feature type="compositionally biased region" description="Polar residues" evidence="1">
    <location>
        <begin position="314"/>
        <end position="346"/>
    </location>
</feature>
<dbReference type="PANTHER" id="PTHR38701:SF1">
    <property type="entry name" value="UP-REGULATED DURING SEPTATION PROTEIN 1 DOMAIN-CONTAINING PROTEIN"/>
    <property type="match status" value="1"/>
</dbReference>
<feature type="region of interest" description="Disordered" evidence="1">
    <location>
        <begin position="20"/>
        <end position="200"/>
    </location>
</feature>
<dbReference type="PANTHER" id="PTHR38701">
    <property type="entry name" value="CHROMOSOME 8, WHOLE GENOME SHOTGUN SEQUENCE"/>
    <property type="match status" value="1"/>
</dbReference>
<accession>A0AAD4QGK6</accession>
<proteinExistence type="predicted"/>
<dbReference type="Proteomes" id="UP001201163">
    <property type="component" value="Unassembled WGS sequence"/>
</dbReference>
<feature type="compositionally biased region" description="Acidic residues" evidence="1">
    <location>
        <begin position="446"/>
        <end position="461"/>
    </location>
</feature>
<protein>
    <submittedName>
        <fullName evidence="2">Uncharacterized protein</fullName>
    </submittedName>
</protein>
<feature type="region of interest" description="Disordered" evidence="1">
    <location>
        <begin position="285"/>
        <end position="376"/>
    </location>
</feature>
<feature type="region of interest" description="Disordered" evidence="1">
    <location>
        <begin position="434"/>
        <end position="470"/>
    </location>
</feature>
<dbReference type="AlphaFoldDB" id="A0AAD4QGK6"/>
<feature type="compositionally biased region" description="Low complexity" evidence="1">
    <location>
        <begin position="64"/>
        <end position="73"/>
    </location>
</feature>